<organism evidence="1 2">
    <name type="scientific">Pseudomonas azotoformans</name>
    <dbReference type="NCBI Taxonomy" id="47878"/>
    <lineage>
        <taxon>Bacteria</taxon>
        <taxon>Pseudomonadati</taxon>
        <taxon>Pseudomonadota</taxon>
        <taxon>Gammaproteobacteria</taxon>
        <taxon>Pseudomonadales</taxon>
        <taxon>Pseudomonadaceae</taxon>
        <taxon>Pseudomonas</taxon>
    </lineage>
</organism>
<sequence>MPIRLQLLTEDPKEVELIERYWAMDESGQFLEKVSALSDVLEMGQGVTLAGFIRQRCRAFDENQVCPQCGELIEVRSRSEARKMPLRSTRLCTRCQDERDAITLKAEKDKVAKLETFLAEYVRGQASRVVDYDSVSDAQVLLLLALDRAVSPRLTQGGFTLGDCRGLAPLYISGFLKTLNDAGLFLEDPSKAKPGTYYWKGDDVWQVSAQVVYLLMPNTPYAEGEEVIRRLSERTYTDAEGIFNLWLDYSVADVMCYLQTQCELYNHELTEQAWDEIKSTLRCALETYSVSQLWSVAWKVVRDAASLANREYYTRQKAAATVAGKVRRYLERVERESLELKSWSRPEQQPVGTLGMLLGEMFGVDEHTSGIAAMSRIRMLTGEGNSSMEAELGAPIRELMTNALAMDIAASVMLRFAELIRAGHDVSFAVEEIVGSLSARMTRPC</sequence>
<dbReference type="AlphaFoldDB" id="A0A127HZS8"/>
<dbReference type="EMBL" id="CP014546">
    <property type="protein sequence ID" value="AMN80122.1"/>
    <property type="molecule type" value="Genomic_DNA"/>
</dbReference>
<dbReference type="KEGG" id="pazo:AYR47_18200"/>
<accession>A0A127HZS8</accession>
<dbReference type="RefSeq" id="WP_033903065.1">
    <property type="nucleotide sequence ID" value="NZ_CP014546.1"/>
</dbReference>
<gene>
    <name evidence="1" type="ORF">AYR47_18200</name>
</gene>
<dbReference type="Proteomes" id="UP000070516">
    <property type="component" value="Chromosome"/>
</dbReference>
<evidence type="ECO:0000313" key="1">
    <source>
        <dbReference type="EMBL" id="AMN80122.1"/>
    </source>
</evidence>
<proteinExistence type="predicted"/>
<protein>
    <submittedName>
        <fullName evidence="1">Uncharacterized protein</fullName>
    </submittedName>
</protein>
<evidence type="ECO:0000313" key="2">
    <source>
        <dbReference type="Proteomes" id="UP000070516"/>
    </source>
</evidence>
<name>A0A127HZS8_PSEAZ</name>
<reference evidence="1 2" key="1">
    <citation type="submission" date="2016-02" db="EMBL/GenBank/DDBJ databases">
        <title>Complete genome sequence of Pseudomonas azotoformans S4.</title>
        <authorList>
            <person name="Fang Y."/>
            <person name="Wu L."/>
            <person name="Feng G."/>
        </authorList>
    </citation>
    <scope>NUCLEOTIDE SEQUENCE [LARGE SCALE GENOMIC DNA]</scope>
    <source>
        <strain evidence="1 2">S4</strain>
    </source>
</reference>